<dbReference type="EMBL" id="CP147711">
    <property type="protein sequence ID" value="WXC82792.1"/>
    <property type="molecule type" value="Genomic_DNA"/>
</dbReference>
<dbReference type="Proteomes" id="UP001432046">
    <property type="component" value="Chromosome"/>
</dbReference>
<dbReference type="AlphaFoldDB" id="A0A973W4Z4"/>
<keyword evidence="3" id="KW-1185">Reference proteome</keyword>
<evidence type="ECO:0000313" key="1">
    <source>
        <dbReference type="EMBL" id="NVI47334.1"/>
    </source>
</evidence>
<sequence>MGCLVAIHQPNFFPWLGYFDKIRRADVFVLLDAVDYPRSGSGGMGSWSNRVRIAIQGEARWATCPVHRLPLGAPLNAAEIDDGRPWRRKMIATLQASYGKAPQFREAMALLQPLFEQQETNLATFNITAIKVIAEHLGLATRFLRQSELPHAGKATELLISLVKAVGGDAYLAGGGAGGYQQDELFEQHGVRLVSQGFVPQPYGPHEAFIPGLSVIDYLMWDGRPATGSPGGSYD</sequence>
<dbReference type="EMBL" id="JAAOLE020000001">
    <property type="protein sequence ID" value="NVI47334.1"/>
    <property type="molecule type" value="Genomic_DNA"/>
</dbReference>
<name>A0A973W4Z4_9BRAD</name>
<evidence type="ECO:0000313" key="3">
    <source>
        <dbReference type="Proteomes" id="UP001432046"/>
    </source>
</evidence>
<evidence type="ECO:0000313" key="2">
    <source>
        <dbReference type="EMBL" id="WXC82792.1"/>
    </source>
</evidence>
<reference evidence="2" key="2">
    <citation type="journal article" date="2021" name="Int. J. Syst. Evol. Microbiol.">
        <title>Bradyrhizobium septentrionale sp. nov. (sv. septentrionale) and Bradyrhizobium quebecense sp. nov. (sv. septentrionale) associated with legumes native to Canada possess rearranged symbiosis genes and numerous insertion sequences.</title>
        <authorList>
            <person name="Bromfield E.S.P."/>
            <person name="Cloutier S."/>
        </authorList>
    </citation>
    <scope>NUCLEOTIDE SEQUENCE</scope>
    <source>
        <strain evidence="2">5S5</strain>
    </source>
</reference>
<proteinExistence type="predicted"/>
<organism evidence="1">
    <name type="scientific">Bradyrhizobium septentrionale</name>
    <dbReference type="NCBI Taxonomy" id="1404411"/>
    <lineage>
        <taxon>Bacteria</taxon>
        <taxon>Pseudomonadati</taxon>
        <taxon>Pseudomonadota</taxon>
        <taxon>Alphaproteobacteria</taxon>
        <taxon>Hyphomicrobiales</taxon>
        <taxon>Nitrobacteraceae</taxon>
        <taxon>Bradyrhizobium</taxon>
    </lineage>
</organism>
<dbReference type="RefSeq" id="WP_166207613.1">
    <property type="nucleotide sequence ID" value="NZ_CP088285.1"/>
</dbReference>
<gene>
    <name evidence="1" type="ORF">HAP48_031125</name>
    <name evidence="2" type="ORF">WDK88_15030</name>
</gene>
<dbReference type="InterPro" id="IPR014985">
    <property type="entry name" value="WbqC"/>
</dbReference>
<reference evidence="2" key="3">
    <citation type="submission" date="2024-03" db="EMBL/GenBank/DDBJ databases">
        <authorList>
            <person name="Bromfield E.S.P."/>
            <person name="Cloutier S."/>
        </authorList>
    </citation>
    <scope>NUCLEOTIDE SEQUENCE</scope>
    <source>
        <strain evidence="2">5S5</strain>
    </source>
</reference>
<protein>
    <submittedName>
        <fullName evidence="1">WbqC family protein</fullName>
    </submittedName>
</protein>
<reference evidence="1" key="1">
    <citation type="submission" date="2020-06" db="EMBL/GenBank/DDBJ databases">
        <title>Whole Genome Sequence of Bradyrhizobium sp. Strain 1S1.</title>
        <authorList>
            <person name="Bromfield E.S.P."/>
            <person name="Cloutier S."/>
        </authorList>
    </citation>
    <scope>NUCLEOTIDE SEQUENCE [LARGE SCALE GENOMIC DNA]</scope>
    <source>
        <strain evidence="1">1S1</strain>
    </source>
</reference>
<dbReference type="Pfam" id="PF08889">
    <property type="entry name" value="WbqC"/>
    <property type="match status" value="1"/>
</dbReference>
<accession>A0A973W4Z4</accession>